<proteinExistence type="predicted"/>
<organism evidence="1 2">
    <name type="scientific">Pseudoluteimonas lycopersici</name>
    <dbReference type="NCBI Taxonomy" id="1324796"/>
    <lineage>
        <taxon>Bacteria</taxon>
        <taxon>Pseudomonadati</taxon>
        <taxon>Pseudomonadota</taxon>
        <taxon>Gammaproteobacteria</taxon>
        <taxon>Lysobacterales</taxon>
        <taxon>Lysobacteraceae</taxon>
        <taxon>Pseudoluteimonas</taxon>
    </lineage>
</organism>
<evidence type="ECO:0000313" key="1">
    <source>
        <dbReference type="EMBL" id="QDQ73131.1"/>
    </source>
</evidence>
<accession>A0A516V3M6</accession>
<keyword evidence="2" id="KW-1185">Reference proteome</keyword>
<dbReference type="Proteomes" id="UP000315891">
    <property type="component" value="Chromosome"/>
</dbReference>
<evidence type="ECO:0000313" key="2">
    <source>
        <dbReference type="Proteomes" id="UP000315891"/>
    </source>
</evidence>
<dbReference type="AlphaFoldDB" id="A0A516V3M6"/>
<gene>
    <name evidence="1" type="ORF">FNZ56_04195</name>
</gene>
<name>A0A516V3M6_9GAMM</name>
<dbReference type="RefSeq" id="WP_143878644.1">
    <property type="nucleotide sequence ID" value="NZ_BAABLZ010000001.1"/>
</dbReference>
<protein>
    <submittedName>
        <fullName evidence="1">Uncharacterized protein</fullName>
    </submittedName>
</protein>
<reference evidence="1 2" key="1">
    <citation type="submission" date="2019-07" db="EMBL/GenBank/DDBJ databases">
        <title>Lysobacter weifangensis sp. nov., isolated from bensulfuron-methyl contaminated farmland soil.</title>
        <authorList>
            <person name="Zhao H."/>
        </authorList>
    </citation>
    <scope>NUCLEOTIDE SEQUENCE [LARGE SCALE GENOMIC DNA]</scope>
    <source>
        <strain evidence="1 2">CC-Bw-6</strain>
    </source>
</reference>
<sequence length="156" mass="16939">MNELRPDEIFDLLGQVRSHATHAFSGLGLIFYSSLADLPIVALGDQTLFPQTLPVSDRQTLVSMLAEISTFISPWHDGFHLIDANSFALTHISQFLSPPVECLHHSNSRGLPVGARHMAAMAGSRIASVSYTALLSNKCAPAVFQRGRSLGREVQA</sequence>
<dbReference type="OrthoDB" id="1348882at2"/>
<dbReference type="EMBL" id="CP041742">
    <property type="protein sequence ID" value="QDQ73131.1"/>
    <property type="molecule type" value="Genomic_DNA"/>
</dbReference>